<feature type="transmembrane region" description="Helical" evidence="1">
    <location>
        <begin position="264"/>
        <end position="297"/>
    </location>
</feature>
<feature type="transmembrane region" description="Helical" evidence="1">
    <location>
        <begin position="138"/>
        <end position="156"/>
    </location>
</feature>
<dbReference type="GO" id="GO:0080120">
    <property type="term" value="P:CAAX-box protein maturation"/>
    <property type="evidence" value="ECO:0007669"/>
    <property type="project" value="UniProtKB-ARBA"/>
</dbReference>
<dbReference type="PANTHER" id="PTHR36435:SF1">
    <property type="entry name" value="CAAX AMINO TERMINAL PROTEASE FAMILY PROTEIN"/>
    <property type="match status" value="1"/>
</dbReference>
<feature type="transmembrane region" description="Helical" evidence="1">
    <location>
        <begin position="53"/>
        <end position="74"/>
    </location>
</feature>
<dbReference type="PANTHER" id="PTHR36435">
    <property type="entry name" value="SLR1288 PROTEIN"/>
    <property type="match status" value="1"/>
</dbReference>
<dbReference type="InterPro" id="IPR052710">
    <property type="entry name" value="CAAX_protease"/>
</dbReference>
<dbReference type="Pfam" id="PF02517">
    <property type="entry name" value="Rce1-like"/>
    <property type="match status" value="1"/>
</dbReference>
<evidence type="ECO:0000313" key="4">
    <source>
        <dbReference type="Proteomes" id="UP000236000"/>
    </source>
</evidence>
<keyword evidence="1" id="KW-0472">Membrane</keyword>
<feature type="transmembrane region" description="Helical" evidence="1">
    <location>
        <begin position="176"/>
        <end position="195"/>
    </location>
</feature>
<feature type="transmembrane region" description="Helical" evidence="1">
    <location>
        <begin position="226"/>
        <end position="243"/>
    </location>
</feature>
<comment type="caution">
    <text evidence="3">The sequence shown here is derived from an EMBL/GenBank/DDBJ whole genome shotgun (WGS) entry which is preliminary data.</text>
</comment>
<organism evidence="3 4">
    <name type="scientific">Akkermansia muciniphila</name>
    <dbReference type="NCBI Taxonomy" id="239935"/>
    <lineage>
        <taxon>Bacteria</taxon>
        <taxon>Pseudomonadati</taxon>
        <taxon>Verrucomicrobiota</taxon>
        <taxon>Verrucomicrobiia</taxon>
        <taxon>Verrucomicrobiales</taxon>
        <taxon>Akkermansiaceae</taxon>
        <taxon>Akkermansia</taxon>
    </lineage>
</organism>
<gene>
    <name evidence="3" type="ORF">CXU22_03075</name>
</gene>
<dbReference type="InterPro" id="IPR003675">
    <property type="entry name" value="Rce1/LyrA-like_dom"/>
</dbReference>
<feature type="domain" description="CAAX prenyl protease 2/Lysostaphin resistance protein A-like" evidence="2">
    <location>
        <begin position="230"/>
        <end position="315"/>
    </location>
</feature>
<dbReference type="Proteomes" id="UP000236000">
    <property type="component" value="Unassembled WGS sequence"/>
</dbReference>
<accession>A0A2N8HEU0</accession>
<protein>
    <recommendedName>
        <fullName evidence="2">CAAX prenyl protease 2/Lysostaphin resistance protein A-like domain-containing protein</fullName>
    </recommendedName>
</protein>
<evidence type="ECO:0000256" key="1">
    <source>
        <dbReference type="SAM" id="Phobius"/>
    </source>
</evidence>
<feature type="transmembrane region" description="Helical" evidence="1">
    <location>
        <begin position="303"/>
        <end position="323"/>
    </location>
</feature>
<dbReference type="EMBL" id="PJKA01000006">
    <property type="protein sequence ID" value="PNC18794.1"/>
    <property type="molecule type" value="Genomic_DNA"/>
</dbReference>
<evidence type="ECO:0000259" key="2">
    <source>
        <dbReference type="Pfam" id="PF02517"/>
    </source>
</evidence>
<feature type="transmembrane region" description="Helical" evidence="1">
    <location>
        <begin position="95"/>
        <end position="118"/>
    </location>
</feature>
<name>A0A2N8HEU0_9BACT</name>
<sequence length="332" mass="36718">MIFFGPCRRIAHFLLENRRVFTKEAGALFPAWRSGGTAYSTHTCSMNELTDQLITLFSSALIAVMFITLAVGVFRQAQEPNIRRPLKWRVPVDHLDMLDIAMCGIIVLYFSMGALMAAATPPGASAPPTTTNMELDGYKIFNGTCLNLILAFVLLVRMFHTGRMEALGLKKHSLKALVYAPVAGYLLVLVIHFLLDRAGLFQWIEQVTHAPAEQSIVSVLRNSSDIPLITVICFSAAIAAPLVEELIFRGYLYPIMKKYTGAWFALVTTSLLFGIIHVSLVPFIPLAVFGAMLVLLYEYTGTLWTPIIAHCIFNTATLINILYPGVLLPYGT</sequence>
<evidence type="ECO:0000313" key="3">
    <source>
        <dbReference type="EMBL" id="PNC18794.1"/>
    </source>
</evidence>
<keyword evidence="1" id="KW-0812">Transmembrane</keyword>
<dbReference type="GO" id="GO:0004175">
    <property type="term" value="F:endopeptidase activity"/>
    <property type="evidence" value="ECO:0007669"/>
    <property type="project" value="UniProtKB-ARBA"/>
</dbReference>
<proteinExistence type="predicted"/>
<reference evidence="3 4" key="1">
    <citation type="journal article" date="2017" name="BMC Genomics">
        <title>Genome sequencing of 39 Akkermansia muciniphila isolates reveals its population structure, genomic and functional diverisity, and global distribution in mammalian gut microbiotas.</title>
        <authorList>
            <person name="Guo X."/>
            <person name="Li S."/>
            <person name="Zhang J."/>
            <person name="Wu F."/>
            <person name="Li X."/>
            <person name="Wu D."/>
            <person name="Zhang M."/>
            <person name="Ou Z."/>
            <person name="Jie Z."/>
            <person name="Yan Q."/>
            <person name="Li P."/>
            <person name="Yi J."/>
            <person name="Peng Y."/>
        </authorList>
    </citation>
    <scope>NUCLEOTIDE SEQUENCE [LARGE SCALE GENOMIC DNA]</scope>
    <source>
        <strain evidence="3 4">GP24</strain>
    </source>
</reference>
<dbReference type="AlphaFoldDB" id="A0A2N8HEU0"/>
<keyword evidence="1" id="KW-1133">Transmembrane helix</keyword>